<sequence length="361" mass="39502">MQAVAIACSVLFVIVDFTQAQDDISNTLYTKRYERLDIDTILASPRLVTNYVECLLNKKPCAPEGKALKRILPEALRTKCGRCQPSQKEIALKVITALYFDYPQYYKALREKWDPTGEYNNRFEEYLRDQKFNAIGGGIESEAGEQAQGSSYSINITQRPTRQGAGQGGVQADELKPSATTNNDEKNLPEILNRFGNDEDEGGYGYEKPEMKPSSSQAPPVAAALQPSKPQKTPSQPSQGTTQKPQQPAALPSVTSAPSRRPSNNGNNSPNSGSSSKPAHSNNVSGSGSSSASVPLPSQTQTWNHQNHQNNHQQPAVTTTYYLNTQNPVLNIINRITMKFANTAEFIAGMLRGAVPQPQRS</sequence>
<evidence type="ECO:0000313" key="3">
    <source>
        <dbReference type="EMBL" id="QYL00063.1"/>
    </source>
</evidence>
<dbReference type="SUPFAM" id="SSF100910">
    <property type="entry name" value="Chemosensory protein Csp2"/>
    <property type="match status" value="1"/>
</dbReference>
<evidence type="ECO:0000256" key="1">
    <source>
        <dbReference type="SAM" id="MobiDB-lite"/>
    </source>
</evidence>
<dbReference type="Gene3D" id="1.10.2080.10">
    <property type="entry name" value="Insect odorant-binding protein A10/Ejaculatory bulb-specific protein 3"/>
    <property type="match status" value="1"/>
</dbReference>
<evidence type="ECO:0000256" key="2">
    <source>
        <dbReference type="SAM" id="SignalP"/>
    </source>
</evidence>
<accession>A0A8F9WKP8</accession>
<feature type="chain" id="PRO_5034932854" evidence="2">
    <location>
        <begin position="21"/>
        <end position="361"/>
    </location>
</feature>
<dbReference type="PANTHER" id="PTHR11257">
    <property type="entry name" value="CHEMOSENSORY PROTEIN-RELATED"/>
    <property type="match status" value="1"/>
</dbReference>
<dbReference type="InterPro" id="IPR036682">
    <property type="entry name" value="OS_D_A10/PebIII_sf"/>
</dbReference>
<dbReference type="InterPro" id="IPR005055">
    <property type="entry name" value="A10/PebIII"/>
</dbReference>
<dbReference type="EMBL" id="MT585350">
    <property type="protein sequence ID" value="QYL00063.1"/>
    <property type="molecule type" value="mRNA"/>
</dbReference>
<name>A0A8F9WKP8_9MUSC</name>
<protein>
    <submittedName>
        <fullName evidence="3">CSP7</fullName>
    </submittedName>
</protein>
<dbReference type="AlphaFoldDB" id="A0A8F9WKP8"/>
<feature type="signal peptide" evidence="2">
    <location>
        <begin position="1"/>
        <end position="20"/>
    </location>
</feature>
<feature type="compositionally biased region" description="Low complexity" evidence="1">
    <location>
        <begin position="213"/>
        <end position="248"/>
    </location>
</feature>
<dbReference type="Pfam" id="PF03392">
    <property type="entry name" value="OS-D"/>
    <property type="match status" value="1"/>
</dbReference>
<proteinExistence type="evidence at transcript level"/>
<keyword evidence="2" id="KW-0732">Signal</keyword>
<dbReference type="PANTHER" id="PTHR11257:SF9">
    <property type="entry name" value="CHEMOSENSORY PROTEIN 13"/>
    <property type="match status" value="1"/>
</dbReference>
<feature type="region of interest" description="Disordered" evidence="1">
    <location>
        <begin position="159"/>
        <end position="313"/>
    </location>
</feature>
<feature type="compositionally biased region" description="Low complexity" evidence="1">
    <location>
        <begin position="256"/>
        <end position="313"/>
    </location>
</feature>
<reference evidence="3" key="1">
    <citation type="submission" date="2020-06" db="EMBL/GenBank/DDBJ databases">
        <authorList>
            <person name="Jia H.R."/>
        </authorList>
    </citation>
    <scope>NUCLEOTIDE SEQUENCE</scope>
</reference>
<organism evidence="3">
    <name type="scientific">Eupeodes corollae</name>
    <dbReference type="NCBI Taxonomy" id="290404"/>
    <lineage>
        <taxon>Eukaryota</taxon>
        <taxon>Metazoa</taxon>
        <taxon>Ecdysozoa</taxon>
        <taxon>Arthropoda</taxon>
        <taxon>Hexapoda</taxon>
        <taxon>Insecta</taxon>
        <taxon>Pterygota</taxon>
        <taxon>Neoptera</taxon>
        <taxon>Endopterygota</taxon>
        <taxon>Diptera</taxon>
        <taxon>Brachycera</taxon>
        <taxon>Muscomorpha</taxon>
        <taxon>Syrphoidea</taxon>
        <taxon>Syrphidae</taxon>
        <taxon>Syrphinae</taxon>
        <taxon>Syrphini</taxon>
        <taxon>Eupeodes</taxon>
        <taxon>Eupeodes</taxon>
    </lineage>
</organism>